<evidence type="ECO:0000256" key="1">
    <source>
        <dbReference type="ARBA" id="ARBA00023015"/>
    </source>
</evidence>
<keyword evidence="2" id="KW-0804">Transcription</keyword>
<dbReference type="Proteomes" id="UP001611339">
    <property type="component" value="Unassembled WGS sequence"/>
</dbReference>
<evidence type="ECO:0000256" key="3">
    <source>
        <dbReference type="SAM" id="MobiDB-lite"/>
    </source>
</evidence>
<evidence type="ECO:0000256" key="2">
    <source>
        <dbReference type="ARBA" id="ARBA00023163"/>
    </source>
</evidence>
<reference evidence="5 6" key="1">
    <citation type="submission" date="2024-10" db="EMBL/GenBank/DDBJ databases">
        <title>The Natural Products Discovery Center: Release of the First 8490 Sequenced Strains for Exploring Actinobacteria Biosynthetic Diversity.</title>
        <authorList>
            <person name="Kalkreuter E."/>
            <person name="Kautsar S.A."/>
            <person name="Yang D."/>
            <person name="Bader C.D."/>
            <person name="Teijaro C.N."/>
            <person name="Fluegel L."/>
            <person name="Davis C.M."/>
            <person name="Simpson J.R."/>
            <person name="Lauterbach L."/>
            <person name="Steele A.D."/>
            <person name="Gui C."/>
            <person name="Meng S."/>
            <person name="Li G."/>
            <person name="Viehrig K."/>
            <person name="Ye F."/>
            <person name="Su P."/>
            <person name="Kiefer A.F."/>
            <person name="Nichols A."/>
            <person name="Cepeda A.J."/>
            <person name="Yan W."/>
            <person name="Fan B."/>
            <person name="Jiang Y."/>
            <person name="Adhikari A."/>
            <person name="Zheng C.-J."/>
            <person name="Schuster L."/>
            <person name="Cowan T.M."/>
            <person name="Smanski M.J."/>
            <person name="Chevrette M.G."/>
            <person name="De Carvalho L.P.S."/>
            <person name="Shen B."/>
        </authorList>
    </citation>
    <scope>NUCLEOTIDE SEQUENCE [LARGE SCALE GENOMIC DNA]</scope>
    <source>
        <strain evidence="5 6">NPDC020602</strain>
    </source>
</reference>
<dbReference type="InterPro" id="IPR003018">
    <property type="entry name" value="GAF"/>
</dbReference>
<keyword evidence="6" id="KW-1185">Reference proteome</keyword>
<sequence>MIRNESRTATHRGVREPRRHPLRGRRPAHPAAQARRPLRPAEPDGRRRRHARQHPWAAAAGRGHRRPRGGDRALPGPDRRGPVRRRVRDGPPGPRVDFAAYEERWPSFVPVARAAGYASAHALPLQVRGQRIGALNLLSHVPTSLSPSETTLLRGLANVASAAVVTWNRDLVRPTDIATRAHAALSAKALLDTATGMIAATEDITPREAARWPQAYAAQHHRRPTDVAEELVRRRMEVATVMNPEI</sequence>
<dbReference type="EMBL" id="JBIRUI010000006">
    <property type="protein sequence ID" value="MFI1715098.1"/>
    <property type="molecule type" value="Genomic_DNA"/>
</dbReference>
<dbReference type="InterPro" id="IPR036388">
    <property type="entry name" value="WH-like_DNA-bd_sf"/>
</dbReference>
<proteinExistence type="predicted"/>
<evidence type="ECO:0000313" key="5">
    <source>
        <dbReference type="EMBL" id="MFI1715098.1"/>
    </source>
</evidence>
<evidence type="ECO:0000259" key="4">
    <source>
        <dbReference type="SMART" id="SM01012"/>
    </source>
</evidence>
<gene>
    <name evidence="5" type="ORF">ACH407_16215</name>
</gene>
<accession>A0ABW7U635</accession>
<feature type="domain" description="ANTAR" evidence="4">
    <location>
        <begin position="177"/>
        <end position="232"/>
    </location>
</feature>
<protein>
    <submittedName>
        <fullName evidence="5">GAF and ANTAR domain-containing protein</fullName>
    </submittedName>
</protein>
<dbReference type="InterPro" id="IPR029016">
    <property type="entry name" value="GAF-like_dom_sf"/>
</dbReference>
<feature type="region of interest" description="Disordered" evidence="3">
    <location>
        <begin position="1"/>
        <end position="95"/>
    </location>
</feature>
<dbReference type="RefSeq" id="WP_398709756.1">
    <property type="nucleotide sequence ID" value="NZ_JBIRUI010000006.1"/>
</dbReference>
<dbReference type="SUPFAM" id="SSF55781">
    <property type="entry name" value="GAF domain-like"/>
    <property type="match status" value="1"/>
</dbReference>
<name>A0ABW7U635_9ACTN</name>
<comment type="caution">
    <text evidence="5">The sequence shown here is derived from an EMBL/GenBank/DDBJ whole genome shotgun (WGS) entry which is preliminary data.</text>
</comment>
<dbReference type="Gene3D" id="1.10.10.10">
    <property type="entry name" value="Winged helix-like DNA-binding domain superfamily/Winged helix DNA-binding domain"/>
    <property type="match status" value="1"/>
</dbReference>
<dbReference type="InterPro" id="IPR005561">
    <property type="entry name" value="ANTAR"/>
</dbReference>
<feature type="compositionally biased region" description="Basic residues" evidence="3">
    <location>
        <begin position="17"/>
        <end position="28"/>
    </location>
</feature>
<dbReference type="SMART" id="SM01012">
    <property type="entry name" value="ANTAR"/>
    <property type="match status" value="1"/>
</dbReference>
<evidence type="ECO:0000313" key="6">
    <source>
        <dbReference type="Proteomes" id="UP001611339"/>
    </source>
</evidence>
<dbReference type="Gene3D" id="3.30.450.40">
    <property type="match status" value="1"/>
</dbReference>
<dbReference type="Pfam" id="PF03861">
    <property type="entry name" value="ANTAR"/>
    <property type="match status" value="1"/>
</dbReference>
<dbReference type="Pfam" id="PF13185">
    <property type="entry name" value="GAF_2"/>
    <property type="match status" value="1"/>
</dbReference>
<keyword evidence="1" id="KW-0805">Transcription regulation</keyword>
<feature type="compositionally biased region" description="Basic and acidic residues" evidence="3">
    <location>
        <begin position="1"/>
        <end position="16"/>
    </location>
</feature>
<organism evidence="5 6">
    <name type="scientific">Streptomyces litmocidini</name>
    <dbReference type="NCBI Taxonomy" id="67318"/>
    <lineage>
        <taxon>Bacteria</taxon>
        <taxon>Bacillati</taxon>
        <taxon>Actinomycetota</taxon>
        <taxon>Actinomycetes</taxon>
        <taxon>Kitasatosporales</taxon>
        <taxon>Streptomycetaceae</taxon>
        <taxon>Streptomyces</taxon>
    </lineage>
</organism>